<keyword evidence="2" id="KW-1185">Reference proteome</keyword>
<evidence type="ECO:0000313" key="2">
    <source>
        <dbReference type="Proteomes" id="UP001224890"/>
    </source>
</evidence>
<protein>
    <submittedName>
        <fullName evidence="1">Uncharacterized protein</fullName>
    </submittedName>
</protein>
<gene>
    <name evidence="1" type="ORF">BDP55DRAFT_628278</name>
</gene>
<accession>A0AAJ0ATW2</accession>
<proteinExistence type="predicted"/>
<dbReference type="AlphaFoldDB" id="A0AAJ0ATW2"/>
<comment type="caution">
    <text evidence="1">The sequence shown here is derived from an EMBL/GenBank/DDBJ whole genome shotgun (WGS) entry which is preliminary data.</text>
</comment>
<organism evidence="1 2">
    <name type="scientific">Colletotrichum godetiae</name>
    <dbReference type="NCBI Taxonomy" id="1209918"/>
    <lineage>
        <taxon>Eukaryota</taxon>
        <taxon>Fungi</taxon>
        <taxon>Dikarya</taxon>
        <taxon>Ascomycota</taxon>
        <taxon>Pezizomycotina</taxon>
        <taxon>Sordariomycetes</taxon>
        <taxon>Hypocreomycetidae</taxon>
        <taxon>Glomerellales</taxon>
        <taxon>Glomerellaceae</taxon>
        <taxon>Colletotrichum</taxon>
        <taxon>Colletotrichum acutatum species complex</taxon>
    </lineage>
</organism>
<dbReference type="EMBL" id="JAHMHR010000007">
    <property type="protein sequence ID" value="KAK1689723.1"/>
    <property type="molecule type" value="Genomic_DNA"/>
</dbReference>
<dbReference type="RefSeq" id="XP_060433418.1">
    <property type="nucleotide sequence ID" value="XM_060571881.1"/>
</dbReference>
<reference evidence="1" key="1">
    <citation type="submission" date="2021-06" db="EMBL/GenBank/DDBJ databases">
        <title>Comparative genomics, transcriptomics and evolutionary studies reveal genomic signatures of adaptation to plant cell wall in hemibiotrophic fungi.</title>
        <authorList>
            <consortium name="DOE Joint Genome Institute"/>
            <person name="Baroncelli R."/>
            <person name="Diaz J.F."/>
            <person name="Benocci T."/>
            <person name="Peng M."/>
            <person name="Battaglia E."/>
            <person name="Haridas S."/>
            <person name="Andreopoulos W."/>
            <person name="Labutti K."/>
            <person name="Pangilinan J."/>
            <person name="Floch G.L."/>
            <person name="Makela M.R."/>
            <person name="Henrissat B."/>
            <person name="Grigoriev I.V."/>
            <person name="Crouch J.A."/>
            <person name="De Vries R.P."/>
            <person name="Sukno S.A."/>
            <person name="Thon M.R."/>
        </authorList>
    </citation>
    <scope>NUCLEOTIDE SEQUENCE</scope>
    <source>
        <strain evidence="1">CBS 193.32</strain>
    </source>
</reference>
<name>A0AAJ0ATW2_9PEZI</name>
<dbReference type="GeneID" id="85456407"/>
<evidence type="ECO:0000313" key="1">
    <source>
        <dbReference type="EMBL" id="KAK1689723.1"/>
    </source>
</evidence>
<sequence>MAAKGPSQLDNADPPLDFDYPRGALAKSKQEGACIDMINVNVVLQRRGQGGMKDDKITCREIRLYHVAIINSRPITTTCIFLTAGGGVLGYIGCRVVMRHY</sequence>
<dbReference type="Proteomes" id="UP001224890">
    <property type="component" value="Unassembled WGS sequence"/>
</dbReference>